<dbReference type="AlphaFoldDB" id="A0A7X6DRV7"/>
<name>A0A7X6DRV7_9BACT</name>
<reference evidence="1 2" key="1">
    <citation type="journal article" date="2020" name="Nature">
        <title>Bacterial chemolithoautotrophy via manganese oxidation.</title>
        <authorList>
            <person name="Yu H."/>
            <person name="Leadbetter J.R."/>
        </authorList>
    </citation>
    <scope>NUCLEOTIDE SEQUENCE [LARGE SCALE GENOMIC DNA]</scope>
    <source>
        <strain evidence="1 2">Mn-1</strain>
    </source>
</reference>
<evidence type="ECO:0000313" key="2">
    <source>
        <dbReference type="Proteomes" id="UP000534783"/>
    </source>
</evidence>
<gene>
    <name evidence="1" type="ORF">MNODULE_15710</name>
</gene>
<evidence type="ECO:0008006" key="3">
    <source>
        <dbReference type="Google" id="ProtNLM"/>
    </source>
</evidence>
<dbReference type="RefSeq" id="WP_168061640.1">
    <property type="nucleotide sequence ID" value="NZ_VTOW01000003.1"/>
</dbReference>
<dbReference type="Proteomes" id="UP000534783">
    <property type="component" value="Unassembled WGS sequence"/>
</dbReference>
<comment type="caution">
    <text evidence="1">The sequence shown here is derived from an EMBL/GenBank/DDBJ whole genome shotgun (WGS) entry which is preliminary data.</text>
</comment>
<keyword evidence="2" id="KW-1185">Reference proteome</keyword>
<accession>A0A7X6DRV7</accession>
<protein>
    <recommendedName>
        <fullName evidence="3">Outer membrane protein beta-barrel domain-containing protein</fullName>
    </recommendedName>
</protein>
<evidence type="ECO:0000313" key="1">
    <source>
        <dbReference type="EMBL" id="NKE72195.1"/>
    </source>
</evidence>
<sequence length="241" mass="26435">MGVAGRGGGCVRSREGRLSHFLLLVSGFFFLIWAQEARAGVIGEPTASGKPNTLSQFNLEYDLVQRDMDAGQNGFGGEATSERILLQGVYGLTHFVDLYLRVGVADLETGPRNFQGDFGIAFGGGGRWTLFQKDKLKIGAGIQFLEFFSRDGGSAAPKVTWTEIESFLGGSLQGMEQFVPYFGLLLSKAQGKFEGGPTIRSDDFIGFFIGAEFKIYGNYYFSSEARIINENSLTLRLNYHL</sequence>
<proteinExistence type="predicted"/>
<organism evidence="1 2">
    <name type="scientific">Candidatus Manganitrophus noduliformans</name>
    <dbReference type="NCBI Taxonomy" id="2606439"/>
    <lineage>
        <taxon>Bacteria</taxon>
        <taxon>Pseudomonadati</taxon>
        <taxon>Nitrospirota</taxon>
        <taxon>Nitrospiria</taxon>
        <taxon>Candidatus Troglogloeales</taxon>
        <taxon>Candidatus Manganitrophaceae</taxon>
        <taxon>Candidatus Manganitrophus</taxon>
    </lineage>
</organism>
<dbReference type="EMBL" id="VTOW01000003">
    <property type="protein sequence ID" value="NKE72195.1"/>
    <property type="molecule type" value="Genomic_DNA"/>
</dbReference>